<evidence type="ECO:0000256" key="1">
    <source>
        <dbReference type="SAM" id="MobiDB-lite"/>
    </source>
</evidence>
<feature type="region of interest" description="Disordered" evidence="1">
    <location>
        <begin position="1"/>
        <end position="30"/>
    </location>
</feature>
<proteinExistence type="predicted"/>
<dbReference type="Gene3D" id="1.20.150.30">
    <property type="entry name" value="Zincin-like metallopeptidase, N-terminal domain"/>
    <property type="match status" value="1"/>
</dbReference>
<evidence type="ECO:0008006" key="4">
    <source>
        <dbReference type="Google" id="ProtNLM"/>
    </source>
</evidence>
<dbReference type="NCBIfam" id="TIGR03624">
    <property type="entry name" value="putative hydrolase"/>
    <property type="match status" value="1"/>
</dbReference>
<dbReference type="HOGENOM" id="CLU_031872_1_1_11"/>
<dbReference type="eggNOG" id="COG5282">
    <property type="taxonomic scope" value="Bacteria"/>
</dbReference>
<dbReference type="PANTHER" id="PTHR39420">
    <property type="match status" value="1"/>
</dbReference>
<name>Q8FRG3_COREF</name>
<dbReference type="EMBL" id="BA000035">
    <property type="protein sequence ID" value="BAC17608.1"/>
    <property type="molecule type" value="Genomic_DNA"/>
</dbReference>
<accession>Q8FRG3</accession>
<keyword evidence="3" id="KW-1185">Reference proteome</keyword>
<protein>
    <recommendedName>
        <fullName evidence="4">Hydrolase</fullName>
    </recommendedName>
</protein>
<dbReference type="Proteomes" id="UP000001409">
    <property type="component" value="Chromosome"/>
</dbReference>
<feature type="compositionally biased region" description="Acidic residues" evidence="1">
    <location>
        <begin position="472"/>
        <end position="483"/>
    </location>
</feature>
<dbReference type="Pfam" id="PF10103">
    <property type="entry name" value="Zincin_2"/>
    <property type="match status" value="1"/>
</dbReference>
<sequence length="483" mass="52512">MVTMNSNGFGFSFPNNDDDDNDRNRNNNDPFGFFGGAGGFGGGGLGDLLNQFGQMLSGMGDSMNSPEAGGPVNYDLATRIARQQIGRVAPTKQSDKDAVTESIRLAELWLDDATELPTSGHRAEAWNAEEWLEHTLPMWKRLVSPVAEHMNQAQMDNLPEEAKEMMGPMSAMMNQMSSMNFGMQLGNALGDLAKQTLSGSDFGLPVAPAGVAAVLPVNLAEASKGLNVPAQEMLVYICAREAARQRLFKHVPWLLERLVSSVEEYATGLEIDTSHIQDALGQFQMDTPDPQRLQEMMSELQGMDLSPRIGSRNAAAVSRLETLLALIEGWVDLVVTQAMSERIPSTAAINEAWRRRRATGGSAEQAFAKVVGIEFNAPKVAEATELWRRVEVAVGIQRRDAVWDHPDFLPVAEDLDNPAQFIDGLLDEGGSDDFDPIAEISKLEKFLAEEADKKDGSAEAGDDTDSEKSDGDTTDESGDDTTK</sequence>
<evidence type="ECO:0000313" key="2">
    <source>
        <dbReference type="EMBL" id="BAC17608.1"/>
    </source>
</evidence>
<reference evidence="2 3" key="1">
    <citation type="journal article" date="2003" name="Genome Res.">
        <title>Comparative complete genome sequence analysis of the amino acid replacements responsible for the thermostability of Corynebacterium efficiens.</title>
        <authorList>
            <person name="Nishio Y."/>
            <person name="Nakamura Y."/>
            <person name="Kawarabayasi Y."/>
            <person name="Usuda Y."/>
            <person name="Kimura E."/>
            <person name="Sugimoto S."/>
            <person name="Matsui K."/>
            <person name="Yamagishi A."/>
            <person name="Kikuchi H."/>
            <person name="Ikeo K."/>
            <person name="Gojobori T."/>
        </authorList>
    </citation>
    <scope>NUCLEOTIDE SEQUENCE [LARGE SCALE GENOMIC DNA]</scope>
    <source>
        <strain evidence="3">DSM 44549 / YS-314 / AJ 12310 / JCM 11189 / NBRC 100395</strain>
    </source>
</reference>
<dbReference type="KEGG" id="cef:CE0798"/>
<feature type="region of interest" description="Disordered" evidence="1">
    <location>
        <begin position="449"/>
        <end position="483"/>
    </location>
</feature>
<organism evidence="2 3">
    <name type="scientific">Corynebacterium efficiens (strain DSM 44549 / YS-314 / AJ 12310 / JCM 11189 / NBRC 100395)</name>
    <dbReference type="NCBI Taxonomy" id="196164"/>
    <lineage>
        <taxon>Bacteria</taxon>
        <taxon>Bacillati</taxon>
        <taxon>Actinomycetota</taxon>
        <taxon>Actinomycetes</taxon>
        <taxon>Mycobacteriales</taxon>
        <taxon>Corynebacteriaceae</taxon>
        <taxon>Corynebacterium</taxon>
    </lineage>
</organism>
<dbReference type="PANTHER" id="PTHR39420:SF2">
    <property type="entry name" value="HYDROLASE"/>
    <property type="match status" value="1"/>
</dbReference>
<dbReference type="AlphaFoldDB" id="Q8FRG3"/>
<dbReference type="InterPro" id="IPR018766">
    <property type="entry name" value="Zinicin_2"/>
</dbReference>
<feature type="compositionally biased region" description="Low complexity" evidence="1">
    <location>
        <begin position="1"/>
        <end position="15"/>
    </location>
</feature>
<dbReference type="SUPFAM" id="SSF55486">
    <property type="entry name" value="Metalloproteases ('zincins'), catalytic domain"/>
    <property type="match status" value="1"/>
</dbReference>
<evidence type="ECO:0000313" key="3">
    <source>
        <dbReference type="Proteomes" id="UP000001409"/>
    </source>
</evidence>
<dbReference type="InterPro" id="IPR042271">
    <property type="entry name" value="Zinicin_2_N"/>
</dbReference>
<dbReference type="STRING" id="196164.gene:10741200"/>